<evidence type="ECO:0000313" key="5">
    <source>
        <dbReference type="EMBL" id="KWV42309.1"/>
    </source>
</evidence>
<comment type="caution">
    <text evidence="3">Lacks conserved residue(s) required for the propagation of feature annotation.</text>
</comment>
<evidence type="ECO:0000256" key="1">
    <source>
        <dbReference type="ARBA" id="ARBA00010219"/>
    </source>
</evidence>
<dbReference type="InterPro" id="IPR001653">
    <property type="entry name" value="DAP_epimerase_DapF"/>
</dbReference>
<feature type="binding site" evidence="3">
    <location>
        <begin position="227"/>
        <end position="228"/>
    </location>
    <ligand>
        <name>substrate</name>
    </ligand>
</feature>
<feature type="binding site" evidence="3">
    <location>
        <position position="209"/>
    </location>
    <ligand>
        <name>substrate</name>
    </ligand>
</feature>
<dbReference type="Gene3D" id="3.10.310.10">
    <property type="entry name" value="Diaminopimelate Epimerase, Chain A, domain 1"/>
    <property type="match status" value="2"/>
</dbReference>
<evidence type="ECO:0000313" key="6">
    <source>
        <dbReference type="Proteomes" id="UP000068164"/>
    </source>
</evidence>
<dbReference type="AlphaFoldDB" id="A0A109J4T1"/>
<dbReference type="OrthoDB" id="9805408at2"/>
<comment type="subunit">
    <text evidence="3">Homodimer.</text>
</comment>
<dbReference type="GO" id="GO:0009089">
    <property type="term" value="P:lysine biosynthetic process via diaminopimelate"/>
    <property type="evidence" value="ECO:0007669"/>
    <property type="project" value="UniProtKB-UniRule"/>
</dbReference>
<comment type="pathway">
    <text evidence="3">Amino-acid biosynthesis; L-lysine biosynthesis via DAP pathway; DL-2,6-diaminopimelate from LL-2,6-diaminopimelate: step 1/1.</text>
</comment>
<comment type="function">
    <text evidence="3">Catalyzes the stereoinversion of LL-2,6-diaminopimelate (L,L-DAP) to meso-diaminopimelate (meso-DAP), a precursor of L-lysine and an essential component of the bacterial peptidoglycan.</text>
</comment>
<feature type="binding site" evidence="3">
    <location>
        <position position="86"/>
    </location>
    <ligand>
        <name>substrate</name>
    </ligand>
</feature>
<organism evidence="5 6">
    <name type="scientific">Rhizobium altiplani</name>
    <dbReference type="NCBI Taxonomy" id="1864509"/>
    <lineage>
        <taxon>Bacteria</taxon>
        <taxon>Pseudomonadati</taxon>
        <taxon>Pseudomonadota</taxon>
        <taxon>Alphaproteobacteria</taxon>
        <taxon>Hyphomicrobiales</taxon>
        <taxon>Rhizobiaceae</taxon>
        <taxon>Rhizobium/Agrobacterium group</taxon>
        <taxon>Rhizobium</taxon>
    </lineage>
</organism>
<dbReference type="EMBL" id="LNCD01000136">
    <property type="protein sequence ID" value="KWV42309.1"/>
    <property type="molecule type" value="Genomic_DNA"/>
</dbReference>
<sequence length="297" mass="31953">MNHIEFLSQPPSPGAPKHWPFVKMHGLENYFVILDRRQIAKPFEVEDIIRICSTNVGAGGEQLLTIERPSAQGVEAGAYAAMRIFNIDGKEAGACGNATRCMAYLLLEETGNEEVWIETAAGLLQCCRAGLREISVKLGPISLDWRQVPTSHEADTLHLPVKSGTLADGVALHIGIPHAVFFVDRLALDDIPRFAPAIQNDPLFPEGVNVGVAEIVDARTIRLAVWERPGILTKACGTGACVAAYAAHKRGLISTSKVTVQLPAGQLQIELIQDDMVIMTGPVAFCCHGFIEGGIAA</sequence>
<evidence type="ECO:0000256" key="4">
    <source>
        <dbReference type="NCBIfam" id="TIGR00652"/>
    </source>
</evidence>
<feature type="active site" description="Proton donor" evidence="3">
    <location>
        <position position="95"/>
    </location>
</feature>
<gene>
    <name evidence="3" type="primary">dapF</name>
    <name evidence="5" type="ORF">AS026_20760</name>
</gene>
<dbReference type="UniPathway" id="UPA00034">
    <property type="reaction ID" value="UER00025"/>
</dbReference>
<comment type="similarity">
    <text evidence="1 3">Belongs to the diaminopimelate epimerase family.</text>
</comment>
<reference evidence="5 6" key="1">
    <citation type="submission" date="2015-11" db="EMBL/GenBank/DDBJ databases">
        <title>Draft Genome Sequence of the Strain BR 10423 (Rhizobium sp.) isolated from nodules of Mimosa pudica.</title>
        <authorList>
            <person name="Barauna A.C."/>
            <person name="Zilli J.E."/>
            <person name="Simoes-Araujo J.L."/>
            <person name="Reis V.M."/>
            <person name="James E.K."/>
            <person name="Reis F.B.Jr."/>
            <person name="Rouws L.F."/>
            <person name="Passos S.R."/>
            <person name="Gois S.R."/>
        </authorList>
    </citation>
    <scope>NUCLEOTIDE SEQUENCE [LARGE SCALE GENOMIC DNA]</scope>
    <source>
        <strain evidence="5 6">BR10423</strain>
    </source>
</reference>
<keyword evidence="2 3" id="KW-0413">Isomerase</keyword>
<dbReference type="Proteomes" id="UP000068164">
    <property type="component" value="Unassembled WGS sequence"/>
</dbReference>
<feature type="binding site" evidence="3">
    <location>
        <position position="62"/>
    </location>
    <ligand>
        <name>substrate</name>
    </ligand>
</feature>
<protein>
    <recommendedName>
        <fullName evidence="3 4">Diaminopimelate epimerase</fullName>
        <shortName evidence="3">DAP epimerase</shortName>
        <ecNumber evidence="3 4">5.1.1.7</ecNumber>
    </recommendedName>
    <alternativeName>
        <fullName evidence="3">PLP-independent amino acid racemase</fullName>
    </alternativeName>
</protein>
<keyword evidence="3" id="KW-0028">Amino-acid biosynthesis</keyword>
<feature type="site" description="Could be important to modulate the pK values of the two catalytic cysteine residues" evidence="3">
    <location>
        <position position="227"/>
    </location>
</feature>
<dbReference type="HAMAP" id="MF_00197">
    <property type="entry name" value="DAP_epimerase"/>
    <property type="match status" value="1"/>
</dbReference>
<proteinExistence type="inferred from homology"/>
<dbReference type="EC" id="5.1.1.7" evidence="3 4"/>
<evidence type="ECO:0000256" key="2">
    <source>
        <dbReference type="ARBA" id="ARBA00023235"/>
    </source>
</evidence>
<dbReference type="PANTHER" id="PTHR31689">
    <property type="entry name" value="DIAMINOPIMELATE EPIMERASE, CHLOROPLASTIC"/>
    <property type="match status" value="1"/>
</dbReference>
<feature type="site" description="Could be important to modulate the pK values of the two catalytic cysteine residues" evidence="3">
    <location>
        <position position="178"/>
    </location>
</feature>
<dbReference type="PANTHER" id="PTHR31689:SF0">
    <property type="entry name" value="DIAMINOPIMELATE EPIMERASE"/>
    <property type="match status" value="1"/>
</dbReference>
<feature type="binding site" evidence="3">
    <location>
        <position position="29"/>
    </location>
    <ligand>
        <name>substrate</name>
    </ligand>
</feature>
<dbReference type="SUPFAM" id="SSF54506">
    <property type="entry name" value="Diaminopimelate epimerase-like"/>
    <property type="match status" value="2"/>
</dbReference>
<dbReference type="Pfam" id="PF01678">
    <property type="entry name" value="DAP_epimerase"/>
    <property type="match status" value="2"/>
</dbReference>
<dbReference type="NCBIfam" id="TIGR00652">
    <property type="entry name" value="DapF"/>
    <property type="match status" value="1"/>
</dbReference>
<dbReference type="GO" id="GO:0008837">
    <property type="term" value="F:diaminopimelate epimerase activity"/>
    <property type="evidence" value="ECO:0007669"/>
    <property type="project" value="UniProtKB-UniRule"/>
</dbReference>
<name>A0A109J4T1_9HYPH</name>
<comment type="catalytic activity">
    <reaction evidence="3">
        <text>(2S,6S)-2,6-diaminopimelate = meso-2,6-diaminopimelate</text>
        <dbReference type="Rhea" id="RHEA:15393"/>
        <dbReference type="ChEBI" id="CHEBI:57609"/>
        <dbReference type="ChEBI" id="CHEBI:57791"/>
        <dbReference type="EC" id="5.1.1.7"/>
    </reaction>
</comment>
<dbReference type="GO" id="GO:0005829">
    <property type="term" value="C:cytosol"/>
    <property type="evidence" value="ECO:0007669"/>
    <property type="project" value="TreeGrafter"/>
</dbReference>
<feature type="binding site" evidence="3">
    <location>
        <begin position="96"/>
        <end position="97"/>
    </location>
    <ligand>
        <name>substrate</name>
    </ligand>
</feature>
<accession>A0A109J4T1</accession>
<keyword evidence="6" id="KW-1185">Reference proteome</keyword>
<keyword evidence="3" id="KW-0963">Cytoplasm</keyword>
<comment type="subcellular location">
    <subcellularLocation>
        <location evidence="3">Cytoplasm</location>
    </subcellularLocation>
</comment>
<comment type="caution">
    <text evidence="5">The sequence shown here is derived from an EMBL/GenBank/DDBJ whole genome shotgun (WGS) entry which is preliminary data.</text>
</comment>
<feature type="active site" description="Proton acceptor" evidence="3">
    <location>
        <position position="236"/>
    </location>
</feature>
<keyword evidence="3" id="KW-0457">Lysine biosynthesis</keyword>
<feature type="binding site" evidence="3">
    <location>
        <begin position="237"/>
        <end position="238"/>
    </location>
    <ligand>
        <name>substrate</name>
    </ligand>
</feature>
<evidence type="ECO:0000256" key="3">
    <source>
        <dbReference type="HAMAP-Rule" id="MF_00197"/>
    </source>
</evidence>